<dbReference type="SMART" id="SM00487">
    <property type="entry name" value="DEXDc"/>
    <property type="match status" value="1"/>
</dbReference>
<feature type="compositionally biased region" description="Basic residues" evidence="11">
    <location>
        <begin position="384"/>
        <end position="413"/>
    </location>
</feature>
<keyword evidence="16" id="KW-1185">Reference proteome</keyword>
<dbReference type="InterPro" id="IPR027417">
    <property type="entry name" value="P-loop_NTPase"/>
</dbReference>
<feature type="short sequence motif" description="Q motif" evidence="10">
    <location>
        <begin position="1"/>
        <end position="29"/>
    </location>
</feature>
<evidence type="ECO:0000256" key="6">
    <source>
        <dbReference type="ARBA" id="ARBA00022840"/>
    </source>
</evidence>
<dbReference type="InterPro" id="IPR011545">
    <property type="entry name" value="DEAD/DEAH_box_helicase_dom"/>
</dbReference>
<dbReference type="Gene3D" id="3.40.50.300">
    <property type="entry name" value="P-loop containing nucleotide triphosphate hydrolases"/>
    <property type="match status" value="2"/>
</dbReference>
<dbReference type="AlphaFoldDB" id="A0A1K2IJK2"/>
<keyword evidence="2" id="KW-0963">Cytoplasm</keyword>
<dbReference type="InterPro" id="IPR050079">
    <property type="entry name" value="DEAD_box_RNA_helicase"/>
</dbReference>
<keyword evidence="6" id="KW-0067">ATP-binding</keyword>
<dbReference type="PROSITE" id="PS51194">
    <property type="entry name" value="HELICASE_CTER"/>
    <property type="match status" value="1"/>
</dbReference>
<dbReference type="EC" id="3.6.4.13" evidence="1"/>
<evidence type="ECO:0000259" key="14">
    <source>
        <dbReference type="PROSITE" id="PS51195"/>
    </source>
</evidence>
<evidence type="ECO:0000256" key="1">
    <source>
        <dbReference type="ARBA" id="ARBA00012552"/>
    </source>
</evidence>
<proteinExistence type="inferred from homology"/>
<feature type="domain" description="Helicase C-terminal" evidence="13">
    <location>
        <begin position="219"/>
        <end position="382"/>
    </location>
</feature>
<dbReference type="GO" id="GO:0005829">
    <property type="term" value="C:cytosol"/>
    <property type="evidence" value="ECO:0007669"/>
    <property type="project" value="TreeGrafter"/>
</dbReference>
<dbReference type="SMART" id="SM00490">
    <property type="entry name" value="HELICc"/>
    <property type="match status" value="1"/>
</dbReference>
<evidence type="ECO:0000259" key="12">
    <source>
        <dbReference type="PROSITE" id="PS51192"/>
    </source>
</evidence>
<dbReference type="PROSITE" id="PS51192">
    <property type="entry name" value="HELICASE_ATP_BIND_1"/>
    <property type="match status" value="1"/>
</dbReference>
<evidence type="ECO:0000256" key="2">
    <source>
        <dbReference type="ARBA" id="ARBA00022490"/>
    </source>
</evidence>
<evidence type="ECO:0000259" key="13">
    <source>
        <dbReference type="PROSITE" id="PS51194"/>
    </source>
</evidence>
<evidence type="ECO:0000256" key="10">
    <source>
        <dbReference type="PROSITE-ProRule" id="PRU00552"/>
    </source>
</evidence>
<dbReference type="FunFam" id="3.40.50.300:FF:000108">
    <property type="entry name" value="ATP-dependent RNA helicase RhlE"/>
    <property type="match status" value="1"/>
</dbReference>
<evidence type="ECO:0000256" key="4">
    <source>
        <dbReference type="ARBA" id="ARBA00022801"/>
    </source>
</evidence>
<feature type="domain" description="Helicase ATP-binding" evidence="12">
    <location>
        <begin position="32"/>
        <end position="208"/>
    </location>
</feature>
<dbReference type="RefSeq" id="WP_072401987.1">
    <property type="nucleotide sequence ID" value="NZ_FPKV01000002.1"/>
</dbReference>
<comment type="similarity">
    <text evidence="7">Belongs to the DEAD box helicase family.</text>
</comment>
<dbReference type="InterPro" id="IPR044742">
    <property type="entry name" value="DEAD/DEAH_RhlB"/>
</dbReference>
<dbReference type="InterPro" id="IPR014001">
    <property type="entry name" value="Helicase_ATP-bd"/>
</dbReference>
<dbReference type="CDD" id="cd00268">
    <property type="entry name" value="DEADc"/>
    <property type="match status" value="1"/>
</dbReference>
<reference evidence="15 16" key="1">
    <citation type="submission" date="2016-10" db="EMBL/GenBank/DDBJ databases">
        <authorList>
            <person name="de Groot N.N."/>
        </authorList>
    </citation>
    <scope>NUCLEOTIDE SEQUENCE [LARGE SCALE GENOMIC DNA]</scope>
    <source>
        <strain evidence="15 16">DSM 18180</strain>
    </source>
</reference>
<dbReference type="EMBL" id="FPKV01000002">
    <property type="protein sequence ID" value="SFZ92629.1"/>
    <property type="molecule type" value="Genomic_DNA"/>
</dbReference>
<dbReference type="GO" id="GO:0009266">
    <property type="term" value="P:response to temperature stimulus"/>
    <property type="evidence" value="ECO:0007669"/>
    <property type="project" value="UniProtKB-ARBA"/>
</dbReference>
<dbReference type="Pfam" id="PF00270">
    <property type="entry name" value="DEAD"/>
    <property type="match status" value="1"/>
</dbReference>
<evidence type="ECO:0000256" key="7">
    <source>
        <dbReference type="ARBA" id="ARBA00038437"/>
    </source>
</evidence>
<accession>A0A1K2IJK2</accession>
<evidence type="ECO:0000256" key="3">
    <source>
        <dbReference type="ARBA" id="ARBA00022741"/>
    </source>
</evidence>
<dbReference type="Proteomes" id="UP000182544">
    <property type="component" value="Unassembled WGS sequence"/>
</dbReference>
<evidence type="ECO:0000256" key="11">
    <source>
        <dbReference type="SAM" id="MobiDB-lite"/>
    </source>
</evidence>
<keyword evidence="4" id="KW-0378">Hydrolase</keyword>
<dbReference type="InterPro" id="IPR001650">
    <property type="entry name" value="Helicase_C-like"/>
</dbReference>
<dbReference type="Pfam" id="PF00271">
    <property type="entry name" value="Helicase_C"/>
    <property type="match status" value="1"/>
</dbReference>
<keyword evidence="5 15" id="KW-0347">Helicase</keyword>
<dbReference type="GO" id="GO:0005524">
    <property type="term" value="F:ATP binding"/>
    <property type="evidence" value="ECO:0007669"/>
    <property type="project" value="UniProtKB-KW"/>
</dbReference>
<name>A0A1K2IJK2_9FLAO</name>
<dbReference type="GO" id="GO:0016787">
    <property type="term" value="F:hydrolase activity"/>
    <property type="evidence" value="ECO:0007669"/>
    <property type="project" value="UniProtKB-KW"/>
</dbReference>
<dbReference type="PROSITE" id="PS51195">
    <property type="entry name" value="Q_MOTIF"/>
    <property type="match status" value="1"/>
</dbReference>
<dbReference type="PANTHER" id="PTHR47959">
    <property type="entry name" value="ATP-DEPENDENT RNA HELICASE RHLE-RELATED"/>
    <property type="match status" value="1"/>
</dbReference>
<dbReference type="STRING" id="369401.SAMN05428642_102837"/>
<sequence length="413" mass="46449">MSFKDLQLNKPLLRAVAEAGYDNPTLVQEQTIPLVLEGKDVIASAQTGTGKTAAFALPILQLLFDKQDAPKKGKKIKALIVSPTRELAIQIEDNFKTYSKHTNLRTTVIFGGASIEPQIDVLKKGVDILIATPGRLLDLHKQDLINLDYVKTLVLDEADLMLDMGFIDDVKKIERLCPQEKQILLFSATMPYKVEQLANTILKTPERVEVTPTSSAAKNVSQVLYYVSKLNKIELCLHLLRNTIKGNILIFRRTKFGVDKLEQTLIKNGYKVESFHGDKPQSLRQEALNKFKNGYVNILIATDVAARGIDINELDAVINFDMPNVPETYVHRIGRTGRAGNFGNSYSFCSADEKAYVKTIQQLINIQIPIEEEHPYPLDPKAKPIIHKSKKTGSKHKKGRKSEASKKKKKRWY</sequence>
<keyword evidence="3" id="KW-0547">Nucleotide-binding</keyword>
<dbReference type="SUPFAM" id="SSF52540">
    <property type="entry name" value="P-loop containing nucleoside triphosphate hydrolases"/>
    <property type="match status" value="1"/>
</dbReference>
<protein>
    <recommendedName>
        <fullName evidence="9">DEAD-box ATP-dependent RNA helicase RhpA</fullName>
        <ecNumber evidence="1">3.6.4.13</ecNumber>
    </recommendedName>
</protein>
<feature type="region of interest" description="Disordered" evidence="11">
    <location>
        <begin position="375"/>
        <end position="413"/>
    </location>
</feature>
<gene>
    <name evidence="15" type="ORF">SAMN05428642_102837</name>
</gene>
<dbReference type="CDD" id="cd18787">
    <property type="entry name" value="SF2_C_DEAD"/>
    <property type="match status" value="1"/>
</dbReference>
<dbReference type="GO" id="GO:0003724">
    <property type="term" value="F:RNA helicase activity"/>
    <property type="evidence" value="ECO:0007669"/>
    <property type="project" value="UniProtKB-EC"/>
</dbReference>
<dbReference type="InterPro" id="IPR014014">
    <property type="entry name" value="RNA_helicase_DEAD_Q_motif"/>
</dbReference>
<dbReference type="OrthoDB" id="9785240at2"/>
<dbReference type="PANTHER" id="PTHR47959:SF13">
    <property type="entry name" value="ATP-DEPENDENT RNA HELICASE RHLE"/>
    <property type="match status" value="1"/>
</dbReference>
<dbReference type="GO" id="GO:0042255">
    <property type="term" value="P:ribosome assembly"/>
    <property type="evidence" value="ECO:0007669"/>
    <property type="project" value="UniProtKB-ARBA"/>
</dbReference>
<evidence type="ECO:0000256" key="8">
    <source>
        <dbReference type="ARBA" id="ARBA00047984"/>
    </source>
</evidence>
<evidence type="ECO:0000256" key="9">
    <source>
        <dbReference type="ARBA" id="ARBA00074363"/>
    </source>
</evidence>
<feature type="domain" description="DEAD-box RNA helicase Q" evidence="14">
    <location>
        <begin position="1"/>
        <end position="29"/>
    </location>
</feature>
<evidence type="ECO:0000256" key="5">
    <source>
        <dbReference type="ARBA" id="ARBA00022806"/>
    </source>
</evidence>
<evidence type="ECO:0000313" key="15">
    <source>
        <dbReference type="EMBL" id="SFZ92629.1"/>
    </source>
</evidence>
<evidence type="ECO:0000313" key="16">
    <source>
        <dbReference type="Proteomes" id="UP000182544"/>
    </source>
</evidence>
<dbReference type="GO" id="GO:0003676">
    <property type="term" value="F:nucleic acid binding"/>
    <property type="evidence" value="ECO:0007669"/>
    <property type="project" value="InterPro"/>
</dbReference>
<organism evidence="15 16">
    <name type="scientific">Flaviramulus basaltis</name>
    <dbReference type="NCBI Taxonomy" id="369401"/>
    <lineage>
        <taxon>Bacteria</taxon>
        <taxon>Pseudomonadati</taxon>
        <taxon>Bacteroidota</taxon>
        <taxon>Flavobacteriia</taxon>
        <taxon>Flavobacteriales</taxon>
        <taxon>Flavobacteriaceae</taxon>
        <taxon>Flaviramulus</taxon>
    </lineage>
</organism>
<comment type="catalytic activity">
    <reaction evidence="8">
        <text>ATP + H2O = ADP + phosphate + H(+)</text>
        <dbReference type="Rhea" id="RHEA:13065"/>
        <dbReference type="ChEBI" id="CHEBI:15377"/>
        <dbReference type="ChEBI" id="CHEBI:15378"/>
        <dbReference type="ChEBI" id="CHEBI:30616"/>
        <dbReference type="ChEBI" id="CHEBI:43474"/>
        <dbReference type="ChEBI" id="CHEBI:456216"/>
        <dbReference type="EC" id="3.6.4.13"/>
    </reaction>
</comment>